<keyword evidence="1" id="KW-1133">Transmembrane helix</keyword>
<keyword evidence="1" id="KW-0472">Membrane</keyword>
<feature type="transmembrane region" description="Helical" evidence="1">
    <location>
        <begin position="129"/>
        <end position="149"/>
    </location>
</feature>
<evidence type="ECO:0000313" key="3">
    <source>
        <dbReference type="Proteomes" id="UP000320176"/>
    </source>
</evidence>
<sequence>MKAIFVKELRDVIRLAPVGFIFTTAFVFMSLPDSSYAASMVDSQLVAPVALVGGLFAIALGLYQSLPDSRADARGYLLHRTATPSEIYWGKVGAGFVAYLIATVIPLLMLGVRLAWIGIEVMPVSALQVLPALLVSVLMYLMHPTMIWIVYRDARWLGTRLLPAVFVSTVFGFVVGSLIQWIHGTELFTITLLLAAVLMVALIVLTSGRHAFTALSFLPPPSSPKRRHLPSALGLLLGAVMGYGVVVVFVLLSLPGEKRDRKIYQVVLDRDGQWWEVEQKYSAKNWNQQAIAKRPINSDEAFQEVSDTSPWVDATPLSMQTWAHDHYSLAQFEFLGQFGTRTRRGAITTLIQSGGKLLAYGASDQLLGIVTPEGTFHHPNEVTGGFQNPSLGFYMGGDWKNGYSNEANPVIFHDRGVYQIDLENVVARELVDHPVEGLGMIFENDQHPASFWTINQGSLIRYDVKPLNPDDSMPRNDDQVIRDTSIVSIPQIVISEAERFTVEPIGKHETLRVVRSTEGDHYLLRNDLLNNIQIVPLADTEEIISVQTEQNDNGNESEFAVAAWGFPPIISAGVYALVVLFTSEVGRLPIPASLWIMVSLHVALSIGVMIWLTRGRGLSTRARTMWVVIAGLFGMGTSLAVVAIVPKPIMVPCPRCEKLRCVDQERCELCDQLFDPPPAEGIEILESESPRRLSYT</sequence>
<keyword evidence="3" id="KW-1185">Reference proteome</keyword>
<feature type="transmembrane region" description="Helical" evidence="1">
    <location>
        <begin position="43"/>
        <end position="66"/>
    </location>
</feature>
<reference evidence="2 3" key="1">
    <citation type="submission" date="2019-02" db="EMBL/GenBank/DDBJ databases">
        <title>Deep-cultivation of Planctomycetes and their phenomic and genomic characterization uncovers novel biology.</title>
        <authorList>
            <person name="Wiegand S."/>
            <person name="Jogler M."/>
            <person name="Boedeker C."/>
            <person name="Pinto D."/>
            <person name="Vollmers J."/>
            <person name="Rivas-Marin E."/>
            <person name="Kohn T."/>
            <person name="Peeters S.H."/>
            <person name="Heuer A."/>
            <person name="Rast P."/>
            <person name="Oberbeckmann S."/>
            <person name="Bunk B."/>
            <person name="Jeske O."/>
            <person name="Meyerdierks A."/>
            <person name="Storesund J.E."/>
            <person name="Kallscheuer N."/>
            <person name="Luecker S."/>
            <person name="Lage O.M."/>
            <person name="Pohl T."/>
            <person name="Merkel B.J."/>
            <person name="Hornburger P."/>
            <person name="Mueller R.-W."/>
            <person name="Bruemmer F."/>
            <person name="Labrenz M."/>
            <person name="Spormann A.M."/>
            <person name="Op Den Camp H."/>
            <person name="Overmann J."/>
            <person name="Amann R."/>
            <person name="Jetten M.S.M."/>
            <person name="Mascher T."/>
            <person name="Medema M.H."/>
            <person name="Devos D.P."/>
            <person name="Kaster A.-K."/>
            <person name="Ovreas L."/>
            <person name="Rohde M."/>
            <person name="Galperin M.Y."/>
            <person name="Jogler C."/>
        </authorList>
    </citation>
    <scope>NUCLEOTIDE SEQUENCE [LARGE SCALE GENOMIC DNA]</scope>
    <source>
        <strain evidence="2 3">Pla52n</strain>
    </source>
</reference>
<dbReference type="OrthoDB" id="258451at2"/>
<accession>A0A5C6A1Y0</accession>
<feature type="transmembrane region" description="Helical" evidence="1">
    <location>
        <begin position="87"/>
        <end position="109"/>
    </location>
</feature>
<keyword evidence="1" id="KW-0812">Transmembrane</keyword>
<name>A0A5C6A1Y0_9BACT</name>
<dbReference type="Proteomes" id="UP000320176">
    <property type="component" value="Unassembled WGS sequence"/>
</dbReference>
<gene>
    <name evidence="2" type="ORF">Pla52n_56900</name>
</gene>
<evidence type="ECO:0000256" key="1">
    <source>
        <dbReference type="SAM" id="Phobius"/>
    </source>
</evidence>
<dbReference type="AlphaFoldDB" id="A0A5C6A1Y0"/>
<protein>
    <submittedName>
        <fullName evidence="2">Uncharacterized protein</fullName>
    </submittedName>
</protein>
<organism evidence="2 3">
    <name type="scientific">Stieleria varia</name>
    <dbReference type="NCBI Taxonomy" id="2528005"/>
    <lineage>
        <taxon>Bacteria</taxon>
        <taxon>Pseudomonadati</taxon>
        <taxon>Planctomycetota</taxon>
        <taxon>Planctomycetia</taxon>
        <taxon>Pirellulales</taxon>
        <taxon>Pirellulaceae</taxon>
        <taxon>Stieleria</taxon>
    </lineage>
</organism>
<proteinExistence type="predicted"/>
<feature type="transmembrane region" description="Helical" evidence="1">
    <location>
        <begin position="12"/>
        <end position="31"/>
    </location>
</feature>
<comment type="caution">
    <text evidence="2">The sequence shown here is derived from an EMBL/GenBank/DDBJ whole genome shotgun (WGS) entry which is preliminary data.</text>
</comment>
<dbReference type="RefSeq" id="WP_146522673.1">
    <property type="nucleotide sequence ID" value="NZ_CP151726.1"/>
</dbReference>
<feature type="transmembrane region" description="Helical" evidence="1">
    <location>
        <begin position="161"/>
        <end position="182"/>
    </location>
</feature>
<feature type="transmembrane region" description="Helical" evidence="1">
    <location>
        <begin position="594"/>
        <end position="613"/>
    </location>
</feature>
<feature type="transmembrane region" description="Helical" evidence="1">
    <location>
        <begin position="625"/>
        <end position="645"/>
    </location>
</feature>
<feature type="transmembrane region" description="Helical" evidence="1">
    <location>
        <begin position="559"/>
        <end position="582"/>
    </location>
</feature>
<feature type="transmembrane region" description="Helical" evidence="1">
    <location>
        <begin position="188"/>
        <end position="208"/>
    </location>
</feature>
<dbReference type="EMBL" id="SJPN01000008">
    <property type="protein sequence ID" value="TWT93862.1"/>
    <property type="molecule type" value="Genomic_DNA"/>
</dbReference>
<evidence type="ECO:0000313" key="2">
    <source>
        <dbReference type="EMBL" id="TWT93862.1"/>
    </source>
</evidence>
<feature type="transmembrane region" description="Helical" evidence="1">
    <location>
        <begin position="229"/>
        <end position="252"/>
    </location>
</feature>